<dbReference type="AlphaFoldDB" id="A0A4R0RKY1"/>
<gene>
    <name evidence="1" type="ORF">EIP91_012213</name>
</gene>
<protein>
    <recommendedName>
        <fullName evidence="3">F-box domain-containing protein</fullName>
    </recommendedName>
</protein>
<comment type="caution">
    <text evidence="1">The sequence shown here is derived from an EMBL/GenBank/DDBJ whole genome shotgun (WGS) entry which is preliminary data.</text>
</comment>
<proteinExistence type="predicted"/>
<organism evidence="1 2">
    <name type="scientific">Steccherinum ochraceum</name>
    <dbReference type="NCBI Taxonomy" id="92696"/>
    <lineage>
        <taxon>Eukaryota</taxon>
        <taxon>Fungi</taxon>
        <taxon>Dikarya</taxon>
        <taxon>Basidiomycota</taxon>
        <taxon>Agaricomycotina</taxon>
        <taxon>Agaricomycetes</taxon>
        <taxon>Polyporales</taxon>
        <taxon>Steccherinaceae</taxon>
        <taxon>Steccherinum</taxon>
    </lineage>
</organism>
<sequence length="406" mass="45556">MAAETRVFPPELVRMVLGFLRNEKPTLACCTLVSKSFFPIAQPALFYTISRHGEIASFVKHLQRSSRTNSYIHNLHLRGGFQGILPTKARTIVRRTRPQKERLPLADFQAVIASLPQLEILLVQELCLTTTHESTDESGGTTYIRPTISRLILVGVNEENESTSGLLRTLSCFSEIHELVLNTIFVLDEDGDEYEESPSPLPLVHSLVHEMSLDTTRPLCNALLKAGIARSLQSVDVICVYWEDIEALGEVLTAAGPSVKRVVFDPVGVFDEDSFDDHRAETWQTLCLARCTNLEELVLYVSLSLEEDDPDPTMDEALSGWSAARLAEQHMDWTQLEAVFDCFALLSTVTFELEESAPPDHFKSCRETIEQKMPTSKAKGRLRFATRAIERDPKKLTATFSDLCIR</sequence>
<evidence type="ECO:0008006" key="3">
    <source>
        <dbReference type="Google" id="ProtNLM"/>
    </source>
</evidence>
<accession>A0A4R0RKY1</accession>
<dbReference type="OrthoDB" id="2747681at2759"/>
<name>A0A4R0RKY1_9APHY</name>
<evidence type="ECO:0000313" key="2">
    <source>
        <dbReference type="Proteomes" id="UP000292702"/>
    </source>
</evidence>
<reference evidence="1 2" key="1">
    <citation type="submission" date="2018-11" db="EMBL/GenBank/DDBJ databases">
        <title>Genome assembly of Steccherinum ochraceum LE-BIN_3174, the white-rot fungus of the Steccherinaceae family (The Residual Polyporoid clade, Polyporales, Basidiomycota).</title>
        <authorList>
            <person name="Fedorova T.V."/>
            <person name="Glazunova O.A."/>
            <person name="Landesman E.O."/>
            <person name="Moiseenko K.V."/>
            <person name="Psurtseva N.V."/>
            <person name="Savinova O.S."/>
            <person name="Shakhova N.V."/>
            <person name="Tyazhelova T.V."/>
            <person name="Vasina D.V."/>
        </authorList>
    </citation>
    <scope>NUCLEOTIDE SEQUENCE [LARGE SCALE GENOMIC DNA]</scope>
    <source>
        <strain evidence="1 2">LE-BIN_3174</strain>
    </source>
</reference>
<dbReference type="Proteomes" id="UP000292702">
    <property type="component" value="Unassembled WGS sequence"/>
</dbReference>
<keyword evidence="2" id="KW-1185">Reference proteome</keyword>
<dbReference type="EMBL" id="RWJN01000092">
    <property type="protein sequence ID" value="TCD67583.1"/>
    <property type="molecule type" value="Genomic_DNA"/>
</dbReference>
<evidence type="ECO:0000313" key="1">
    <source>
        <dbReference type="EMBL" id="TCD67583.1"/>
    </source>
</evidence>